<dbReference type="InterPro" id="IPR032808">
    <property type="entry name" value="DoxX"/>
</dbReference>
<evidence type="ECO:0000256" key="1">
    <source>
        <dbReference type="ARBA" id="ARBA00004141"/>
    </source>
</evidence>
<proteinExistence type="predicted"/>
<dbReference type="KEGG" id="nyu:D7D52_12440"/>
<evidence type="ECO:0000313" key="6">
    <source>
        <dbReference type="EMBL" id="AYF74538.1"/>
    </source>
</evidence>
<dbReference type="GO" id="GO:0016020">
    <property type="term" value="C:membrane"/>
    <property type="evidence" value="ECO:0007669"/>
    <property type="project" value="UniProtKB-SubCell"/>
</dbReference>
<evidence type="ECO:0000256" key="3">
    <source>
        <dbReference type="ARBA" id="ARBA00022989"/>
    </source>
</evidence>
<dbReference type="OrthoDB" id="7960583at2"/>
<evidence type="ECO:0000256" key="2">
    <source>
        <dbReference type="ARBA" id="ARBA00022692"/>
    </source>
</evidence>
<name>A0A386ZAE1_9NOCA</name>
<organism evidence="6 7">
    <name type="scientific">Nocardia yunnanensis</name>
    <dbReference type="NCBI Taxonomy" id="2382165"/>
    <lineage>
        <taxon>Bacteria</taxon>
        <taxon>Bacillati</taxon>
        <taxon>Actinomycetota</taxon>
        <taxon>Actinomycetes</taxon>
        <taxon>Mycobacteriales</taxon>
        <taxon>Nocardiaceae</taxon>
        <taxon>Nocardia</taxon>
    </lineage>
</organism>
<feature type="transmembrane region" description="Helical" evidence="5">
    <location>
        <begin position="107"/>
        <end position="126"/>
    </location>
</feature>
<keyword evidence="3 5" id="KW-1133">Transmembrane helix</keyword>
<dbReference type="EMBL" id="CP032568">
    <property type="protein sequence ID" value="AYF74538.1"/>
    <property type="molecule type" value="Genomic_DNA"/>
</dbReference>
<evidence type="ECO:0000256" key="4">
    <source>
        <dbReference type="ARBA" id="ARBA00023136"/>
    </source>
</evidence>
<accession>A0A386ZAE1</accession>
<sequence length="140" mass="15278">MTTSTILTRTVPDRAAVYLYWTATVLVVAELAVGGLWDVTRIALVRDVTVALGYPTYFLVILGVWKLLGALALLVPRFPLVKEWAYAGAFFVYTGAIASHATTGRALHEIPILLVMALLTAASWALRPADRRTPEPLRGN</sequence>
<feature type="transmembrane region" description="Helical" evidence="5">
    <location>
        <begin position="84"/>
        <end position="101"/>
    </location>
</feature>
<keyword evidence="7" id="KW-1185">Reference proteome</keyword>
<feature type="transmembrane region" description="Helical" evidence="5">
    <location>
        <begin position="57"/>
        <end position="75"/>
    </location>
</feature>
<comment type="subcellular location">
    <subcellularLocation>
        <location evidence="1">Membrane</location>
        <topology evidence="1">Multi-pass membrane protein</topology>
    </subcellularLocation>
</comment>
<dbReference type="InterPro" id="IPR016944">
    <property type="entry name" value="UCP030066"/>
</dbReference>
<feature type="transmembrane region" description="Helical" evidence="5">
    <location>
        <begin position="17"/>
        <end position="37"/>
    </location>
</feature>
<dbReference type="RefSeq" id="WP_120736457.1">
    <property type="nucleotide sequence ID" value="NZ_CP032568.1"/>
</dbReference>
<keyword evidence="4 5" id="KW-0472">Membrane</keyword>
<dbReference type="Proteomes" id="UP000267164">
    <property type="component" value="Chromosome"/>
</dbReference>
<protein>
    <submittedName>
        <fullName evidence="6">DoxX family protein</fullName>
    </submittedName>
</protein>
<evidence type="ECO:0000313" key="7">
    <source>
        <dbReference type="Proteomes" id="UP000267164"/>
    </source>
</evidence>
<reference evidence="6 7" key="1">
    <citation type="submission" date="2018-09" db="EMBL/GenBank/DDBJ databases">
        <title>Nocardia yunnanensis sp. nov., an actinomycete isolated from a soil sample.</title>
        <authorList>
            <person name="Zhang J."/>
        </authorList>
    </citation>
    <scope>NUCLEOTIDE SEQUENCE [LARGE SCALE GENOMIC DNA]</scope>
    <source>
        <strain evidence="6 7">CFHS0054</strain>
    </source>
</reference>
<keyword evidence="2 5" id="KW-0812">Transmembrane</keyword>
<dbReference type="Pfam" id="PF13564">
    <property type="entry name" value="DoxX_2"/>
    <property type="match status" value="1"/>
</dbReference>
<evidence type="ECO:0000256" key="5">
    <source>
        <dbReference type="SAM" id="Phobius"/>
    </source>
</evidence>
<dbReference type="AlphaFoldDB" id="A0A386ZAE1"/>
<dbReference type="PIRSF" id="PIRSF030066">
    <property type="entry name" value="UCP030066"/>
    <property type="match status" value="1"/>
</dbReference>
<gene>
    <name evidence="6" type="ORF">D7D52_12440</name>
</gene>